<name>A0A5C8ZCH4_9GAMM</name>
<comment type="similarity">
    <text evidence="1">Belongs to the bacterial solute-binding protein 7 family.</text>
</comment>
<protein>
    <submittedName>
        <fullName evidence="5">C4-dicarboxylate ABC transporter</fullName>
    </submittedName>
</protein>
<feature type="signal peptide" evidence="4">
    <location>
        <begin position="1"/>
        <end position="18"/>
    </location>
</feature>
<dbReference type="PANTHER" id="PTHR33376:SF7">
    <property type="entry name" value="C4-DICARBOXYLATE-BINDING PROTEIN DCTB"/>
    <property type="match status" value="1"/>
</dbReference>
<dbReference type="OrthoDB" id="5670809at2"/>
<evidence type="ECO:0000313" key="6">
    <source>
        <dbReference type="Proteomes" id="UP000321764"/>
    </source>
</evidence>
<dbReference type="GO" id="GO:0055085">
    <property type="term" value="P:transmembrane transport"/>
    <property type="evidence" value="ECO:0007669"/>
    <property type="project" value="InterPro"/>
</dbReference>
<dbReference type="InterPro" id="IPR018389">
    <property type="entry name" value="DctP_fam"/>
</dbReference>
<dbReference type="InterPro" id="IPR038404">
    <property type="entry name" value="TRAP_DctP_sf"/>
</dbReference>
<evidence type="ECO:0000256" key="1">
    <source>
        <dbReference type="ARBA" id="ARBA00009023"/>
    </source>
</evidence>
<keyword evidence="6" id="KW-1185">Reference proteome</keyword>
<organism evidence="5 6">
    <name type="scientific">Reinekea thalattae</name>
    <dbReference type="NCBI Taxonomy" id="2593301"/>
    <lineage>
        <taxon>Bacteria</taxon>
        <taxon>Pseudomonadati</taxon>
        <taxon>Pseudomonadota</taxon>
        <taxon>Gammaproteobacteria</taxon>
        <taxon>Oceanospirillales</taxon>
        <taxon>Saccharospirillaceae</taxon>
        <taxon>Reinekea</taxon>
    </lineage>
</organism>
<evidence type="ECO:0000256" key="2">
    <source>
        <dbReference type="ARBA" id="ARBA00022448"/>
    </source>
</evidence>
<dbReference type="EMBL" id="VKAD01000001">
    <property type="protein sequence ID" value="TXR54616.1"/>
    <property type="molecule type" value="Genomic_DNA"/>
</dbReference>
<dbReference type="PANTHER" id="PTHR33376">
    <property type="match status" value="1"/>
</dbReference>
<feature type="chain" id="PRO_5022844867" evidence="4">
    <location>
        <begin position="19"/>
        <end position="297"/>
    </location>
</feature>
<dbReference type="Pfam" id="PF03480">
    <property type="entry name" value="DctP"/>
    <property type="match status" value="1"/>
</dbReference>
<evidence type="ECO:0000313" key="5">
    <source>
        <dbReference type="EMBL" id="TXR54616.1"/>
    </source>
</evidence>
<proteinExistence type="inferred from homology"/>
<dbReference type="Proteomes" id="UP000321764">
    <property type="component" value="Unassembled WGS sequence"/>
</dbReference>
<sequence>MRLAVLFLSFLLAALSMAETEIKISTLYPPGSDAVRSLTELSNSLKEKTAGEVVLKVYPGGVMGDDKTVMRKIRVGQLQGALVSSGTLDLLDADLNGLSKPFSYDNLEQVYQQRLSYDSVVSDKLKSLKWYGFGPLDGGFSYLMSKNQINNMEDIRQSKLWLPNSDQIQQISSELDIDYLVMNIGDVLTGLDTGAIDTLISPPSAALALNWHSRFQYLNDTPVLYTWGILIVPERALARLDVTTRNIVTSELEQWSKNLDARSRVANQQALKAIQQLLSPINFDQNDLDRIRLSQTE</sequence>
<reference evidence="5 6" key="1">
    <citation type="submission" date="2019-07" db="EMBL/GenBank/DDBJ databases">
        <title>Reinekea sp. strain SSH23 genome sequencing and assembly.</title>
        <authorList>
            <person name="Kim I."/>
        </authorList>
    </citation>
    <scope>NUCLEOTIDE SEQUENCE [LARGE SCALE GENOMIC DNA]</scope>
    <source>
        <strain evidence="5 6">SSH23</strain>
    </source>
</reference>
<accession>A0A5C8ZCH4</accession>
<evidence type="ECO:0000256" key="4">
    <source>
        <dbReference type="SAM" id="SignalP"/>
    </source>
</evidence>
<dbReference type="Gene3D" id="3.40.190.170">
    <property type="entry name" value="Bacterial extracellular solute-binding protein, family 7"/>
    <property type="match status" value="1"/>
</dbReference>
<keyword evidence="3 4" id="KW-0732">Signal</keyword>
<keyword evidence="2" id="KW-0813">Transport</keyword>
<comment type="caution">
    <text evidence="5">The sequence shown here is derived from an EMBL/GenBank/DDBJ whole genome shotgun (WGS) entry which is preliminary data.</text>
</comment>
<dbReference type="NCBIfam" id="NF037995">
    <property type="entry name" value="TRAP_S1"/>
    <property type="match status" value="1"/>
</dbReference>
<dbReference type="AlphaFoldDB" id="A0A5C8ZCH4"/>
<evidence type="ECO:0000256" key="3">
    <source>
        <dbReference type="ARBA" id="ARBA00022729"/>
    </source>
</evidence>
<gene>
    <name evidence="5" type="ORF">FME95_08785</name>
</gene>